<proteinExistence type="inferred from homology"/>
<reference evidence="5 6" key="1">
    <citation type="submission" date="2020-03" db="EMBL/GenBank/DDBJ databases">
        <authorList>
            <person name="Pitt A."/>
            <person name="Hahn M.W."/>
        </authorList>
    </citation>
    <scope>NUCLEOTIDE SEQUENCE [LARGE SCALE GENOMIC DNA]</scope>
    <source>
        <strain evidence="5 6">5A-MARBSE</strain>
    </source>
</reference>
<dbReference type="RefSeq" id="WP_269009149.1">
    <property type="nucleotide sequence ID" value="NZ_JAANOH010000001.1"/>
</dbReference>
<gene>
    <name evidence="5" type="ORF">G9H61_00385</name>
</gene>
<protein>
    <submittedName>
        <fullName evidence="5">Gfo/Idh/MocA family oxidoreductase</fullName>
    </submittedName>
</protein>
<evidence type="ECO:0000259" key="3">
    <source>
        <dbReference type="Pfam" id="PF01408"/>
    </source>
</evidence>
<comment type="similarity">
    <text evidence="1">Belongs to the Gfo/Idh/MocA family.</text>
</comment>
<evidence type="ECO:0000313" key="5">
    <source>
        <dbReference type="EMBL" id="MCZ2473885.1"/>
    </source>
</evidence>
<dbReference type="Gene3D" id="3.30.360.10">
    <property type="entry name" value="Dihydrodipicolinate Reductase, domain 2"/>
    <property type="match status" value="1"/>
</dbReference>
<dbReference type="PANTHER" id="PTHR43708:SF5">
    <property type="entry name" value="CONSERVED EXPRESSED OXIDOREDUCTASE (EUROFUNG)-RELATED"/>
    <property type="match status" value="1"/>
</dbReference>
<organism evidence="5 6">
    <name type="scientific">Aquirufa ecclesiirivi</name>
    <dbReference type="NCBI Taxonomy" id="2715124"/>
    <lineage>
        <taxon>Bacteria</taxon>
        <taxon>Pseudomonadati</taxon>
        <taxon>Bacteroidota</taxon>
        <taxon>Cytophagia</taxon>
        <taxon>Cytophagales</taxon>
        <taxon>Flectobacillaceae</taxon>
        <taxon>Aquirufa</taxon>
    </lineage>
</organism>
<keyword evidence="2" id="KW-0560">Oxidoreductase</keyword>
<dbReference type="InterPro" id="IPR004104">
    <property type="entry name" value="Gfo/Idh/MocA-like_OxRdtase_C"/>
</dbReference>
<evidence type="ECO:0000259" key="4">
    <source>
        <dbReference type="Pfam" id="PF02894"/>
    </source>
</evidence>
<dbReference type="InterPro" id="IPR036291">
    <property type="entry name" value="NAD(P)-bd_dom_sf"/>
</dbReference>
<feature type="domain" description="Gfo/Idh/MocA-like oxidoreductase N-terminal" evidence="3">
    <location>
        <begin position="7"/>
        <end position="121"/>
    </location>
</feature>
<evidence type="ECO:0000256" key="2">
    <source>
        <dbReference type="ARBA" id="ARBA00023002"/>
    </source>
</evidence>
<keyword evidence="6" id="KW-1185">Reference proteome</keyword>
<dbReference type="PANTHER" id="PTHR43708">
    <property type="entry name" value="CONSERVED EXPRESSED OXIDOREDUCTASE (EUROFUNG)"/>
    <property type="match status" value="1"/>
</dbReference>
<name>A0ABT4JC68_9BACT</name>
<dbReference type="SUPFAM" id="SSF51735">
    <property type="entry name" value="NAD(P)-binding Rossmann-fold domains"/>
    <property type="match status" value="1"/>
</dbReference>
<dbReference type="InterPro" id="IPR051317">
    <property type="entry name" value="Gfo/Idh/MocA_oxidoreduct"/>
</dbReference>
<comment type="caution">
    <text evidence="5">The sequence shown here is derived from an EMBL/GenBank/DDBJ whole genome shotgun (WGS) entry which is preliminary data.</text>
</comment>
<dbReference type="Gene3D" id="3.40.50.720">
    <property type="entry name" value="NAD(P)-binding Rossmann-like Domain"/>
    <property type="match status" value="1"/>
</dbReference>
<dbReference type="InterPro" id="IPR000683">
    <property type="entry name" value="Gfo/Idh/MocA-like_OxRdtase_N"/>
</dbReference>
<dbReference type="EMBL" id="JAANOH010000001">
    <property type="protein sequence ID" value="MCZ2473885.1"/>
    <property type="molecule type" value="Genomic_DNA"/>
</dbReference>
<accession>A0ABT4JC68</accession>
<sequence>MQSNIFHTAILSYGMSGRVFHAPFLATHPGFHLVGCWERSQKNIQSRYPEVISYNSLEEVLTNDQIQLVVVNTPIATHFDYTLKCLEAGKHVLVEKCFTRTAEEAILLKAAMEKAGKQLFVFQNRRWDSDFLTVKKVKESGVLGELVEAEFHYDRFDGNLSYKAHKEIAGVGVGVVTDLGPHIIDQAISLFGMPERVFADLRKTRKNTQVDDYFEILLYYPNLRVRLKAGYFVKLPVPSFQLHGKQGSFLKNRSDRQEADLQLAILPNSPNWGQDSEQDFGQIWIDGEDKPRAIPSETGNYMAFFENVYQTLLGNEKPAVSVEDGIRSMRIVDAAYESNRQQAIISLSY</sequence>
<evidence type="ECO:0000256" key="1">
    <source>
        <dbReference type="ARBA" id="ARBA00010928"/>
    </source>
</evidence>
<evidence type="ECO:0000313" key="6">
    <source>
        <dbReference type="Proteomes" id="UP001321186"/>
    </source>
</evidence>
<dbReference type="Proteomes" id="UP001321186">
    <property type="component" value="Unassembled WGS sequence"/>
</dbReference>
<dbReference type="SUPFAM" id="SSF55347">
    <property type="entry name" value="Glyceraldehyde-3-phosphate dehydrogenase-like, C-terminal domain"/>
    <property type="match status" value="1"/>
</dbReference>
<dbReference type="Pfam" id="PF01408">
    <property type="entry name" value="GFO_IDH_MocA"/>
    <property type="match status" value="1"/>
</dbReference>
<dbReference type="Pfam" id="PF02894">
    <property type="entry name" value="GFO_IDH_MocA_C"/>
    <property type="match status" value="1"/>
</dbReference>
<feature type="domain" description="Gfo/Idh/MocA-like oxidoreductase C-terminal" evidence="4">
    <location>
        <begin position="139"/>
        <end position="343"/>
    </location>
</feature>